<sequence>MKYYFISQFSSFILSNAFLQNSRLGLLKTITLPSLSPLPLAPSHLQSSAAHLFHFSHLQLLALCEYVTILLSWINLKHILFSISDLSQIPGKATGASSHSQQGSDKQRDLFKEQMKEQMKGTDEDLI</sequence>
<dbReference type="AlphaFoldDB" id="A0ABD1HVZ6"/>
<reference evidence="2 3" key="1">
    <citation type="submission" date="2024-06" db="EMBL/GenBank/DDBJ databases">
        <title>A chromosome level genome sequence of Diviner's sage (Salvia divinorum).</title>
        <authorList>
            <person name="Ford S.A."/>
            <person name="Ro D.-K."/>
            <person name="Ness R.W."/>
            <person name="Phillips M.A."/>
        </authorList>
    </citation>
    <scope>NUCLEOTIDE SEQUENCE [LARGE SCALE GENOMIC DNA]</scope>
    <source>
        <strain evidence="2">SAF-2024a</strain>
        <tissue evidence="2">Leaf</tissue>
    </source>
</reference>
<dbReference type="Proteomes" id="UP001567538">
    <property type="component" value="Unassembled WGS sequence"/>
</dbReference>
<name>A0ABD1HVZ6_SALDI</name>
<feature type="compositionally biased region" description="Polar residues" evidence="1">
    <location>
        <begin position="95"/>
        <end position="104"/>
    </location>
</feature>
<comment type="caution">
    <text evidence="2">The sequence shown here is derived from an EMBL/GenBank/DDBJ whole genome shotgun (WGS) entry which is preliminary data.</text>
</comment>
<evidence type="ECO:0000256" key="1">
    <source>
        <dbReference type="SAM" id="MobiDB-lite"/>
    </source>
</evidence>
<protein>
    <submittedName>
        <fullName evidence="2">Uncharacterized protein</fullName>
    </submittedName>
</protein>
<organism evidence="2 3">
    <name type="scientific">Salvia divinorum</name>
    <name type="common">Maria pastora</name>
    <name type="synonym">Diviner's sage</name>
    <dbReference type="NCBI Taxonomy" id="28513"/>
    <lineage>
        <taxon>Eukaryota</taxon>
        <taxon>Viridiplantae</taxon>
        <taxon>Streptophyta</taxon>
        <taxon>Embryophyta</taxon>
        <taxon>Tracheophyta</taxon>
        <taxon>Spermatophyta</taxon>
        <taxon>Magnoliopsida</taxon>
        <taxon>eudicotyledons</taxon>
        <taxon>Gunneridae</taxon>
        <taxon>Pentapetalae</taxon>
        <taxon>asterids</taxon>
        <taxon>lamiids</taxon>
        <taxon>Lamiales</taxon>
        <taxon>Lamiaceae</taxon>
        <taxon>Nepetoideae</taxon>
        <taxon>Mentheae</taxon>
        <taxon>Salviinae</taxon>
        <taxon>Salvia</taxon>
        <taxon>Salvia subgen. Calosphace</taxon>
    </lineage>
</organism>
<keyword evidence="3" id="KW-1185">Reference proteome</keyword>
<dbReference type="EMBL" id="JBEAFC010000004">
    <property type="protein sequence ID" value="KAL1559419.1"/>
    <property type="molecule type" value="Genomic_DNA"/>
</dbReference>
<gene>
    <name evidence="2" type="ORF">AAHA92_09764</name>
</gene>
<accession>A0ABD1HVZ6</accession>
<evidence type="ECO:0000313" key="3">
    <source>
        <dbReference type="Proteomes" id="UP001567538"/>
    </source>
</evidence>
<feature type="region of interest" description="Disordered" evidence="1">
    <location>
        <begin position="90"/>
        <end position="127"/>
    </location>
</feature>
<feature type="compositionally biased region" description="Basic and acidic residues" evidence="1">
    <location>
        <begin position="105"/>
        <end position="127"/>
    </location>
</feature>
<evidence type="ECO:0000313" key="2">
    <source>
        <dbReference type="EMBL" id="KAL1559419.1"/>
    </source>
</evidence>
<proteinExistence type="predicted"/>